<evidence type="ECO:0000313" key="1">
    <source>
        <dbReference type="EMBL" id="SUS04959.1"/>
    </source>
</evidence>
<sequence length="265" mass="29030">MIDLNHGSGCQYESTGRADGVGVAINAAIDAALIARNRAQPPRRYVSTSGLGRGCLRQIQYDYLAVPKDDGREFEPSTLRIFEAGHRGEDVVAAWLRAAGFDLRTERADGRQFGFSTLDGRFRGHIDGCLVTGPAAMAYPALWENKTLGAASWKEVVKRGVVLAKPVYAAQMALYQAYLQLPNPALFTALNRDTWELACELVPFDPALAQQMSDRAVDVVRASDAHELLPRAAAERTSVICRGGKAGGEWHPSCPWQDRCWRAAR</sequence>
<dbReference type="AlphaFoldDB" id="A0A380TAQ4"/>
<reference evidence="1" key="1">
    <citation type="submission" date="2018-07" db="EMBL/GenBank/DDBJ databases">
        <authorList>
            <person name="Quirk P.G."/>
            <person name="Krulwich T.A."/>
        </authorList>
    </citation>
    <scope>NUCLEOTIDE SEQUENCE</scope>
</reference>
<protein>
    <submittedName>
        <fullName evidence="1">Uncharacterized protein</fullName>
    </submittedName>
</protein>
<dbReference type="EMBL" id="UIDG01000068">
    <property type="protein sequence ID" value="SUS04959.1"/>
    <property type="molecule type" value="Genomic_DNA"/>
</dbReference>
<gene>
    <name evidence="1" type="ORF">DF3PB_160011</name>
</gene>
<dbReference type="InterPro" id="IPR011604">
    <property type="entry name" value="PDDEXK-like_dom_sf"/>
</dbReference>
<proteinExistence type="predicted"/>
<dbReference type="Gene3D" id="3.90.320.10">
    <property type="match status" value="1"/>
</dbReference>
<name>A0A380TAQ4_9ZZZZ</name>
<organism evidence="1">
    <name type="scientific">metagenome</name>
    <dbReference type="NCBI Taxonomy" id="256318"/>
    <lineage>
        <taxon>unclassified sequences</taxon>
        <taxon>metagenomes</taxon>
    </lineage>
</organism>
<accession>A0A380TAQ4</accession>